<protein>
    <submittedName>
        <fullName evidence="1">Uncharacterized protein</fullName>
    </submittedName>
</protein>
<gene>
    <name evidence="1" type="ORF">S01H4_33629</name>
</gene>
<dbReference type="AlphaFoldDB" id="X1C9R9"/>
<dbReference type="EMBL" id="BART01017719">
    <property type="protein sequence ID" value="GAG81101.1"/>
    <property type="molecule type" value="Genomic_DNA"/>
</dbReference>
<sequence length="96" mass="10272">MSTRTRRGLSTASLGAPAAFHDWFPVPNPDANIGYHNSVLFTDAQPDKTVYIGGNVGPGLNPTAIYLIVVPLATGNIRWSGNYDFGAEGTETYNNT</sequence>
<comment type="caution">
    <text evidence="1">The sequence shown here is derived from an EMBL/GenBank/DDBJ whole genome shotgun (WGS) entry which is preliminary data.</text>
</comment>
<organism evidence="1">
    <name type="scientific">marine sediment metagenome</name>
    <dbReference type="NCBI Taxonomy" id="412755"/>
    <lineage>
        <taxon>unclassified sequences</taxon>
        <taxon>metagenomes</taxon>
        <taxon>ecological metagenomes</taxon>
    </lineage>
</organism>
<proteinExistence type="predicted"/>
<feature type="non-terminal residue" evidence="1">
    <location>
        <position position="96"/>
    </location>
</feature>
<evidence type="ECO:0000313" key="1">
    <source>
        <dbReference type="EMBL" id="GAG81101.1"/>
    </source>
</evidence>
<accession>X1C9R9</accession>
<reference evidence="1" key="1">
    <citation type="journal article" date="2014" name="Front. Microbiol.">
        <title>High frequency of phylogenetically diverse reductive dehalogenase-homologous genes in deep subseafloor sedimentary metagenomes.</title>
        <authorList>
            <person name="Kawai M."/>
            <person name="Futagami T."/>
            <person name="Toyoda A."/>
            <person name="Takaki Y."/>
            <person name="Nishi S."/>
            <person name="Hori S."/>
            <person name="Arai W."/>
            <person name="Tsubouchi T."/>
            <person name="Morono Y."/>
            <person name="Uchiyama I."/>
            <person name="Ito T."/>
            <person name="Fujiyama A."/>
            <person name="Inagaki F."/>
            <person name="Takami H."/>
        </authorList>
    </citation>
    <scope>NUCLEOTIDE SEQUENCE</scope>
    <source>
        <strain evidence="1">Expedition CK06-06</strain>
    </source>
</reference>
<name>X1C9R9_9ZZZZ</name>